<evidence type="ECO:0000256" key="2">
    <source>
        <dbReference type="ARBA" id="ARBA00023125"/>
    </source>
</evidence>
<name>A0ABT8DLB1_9FLAO</name>
<evidence type="ECO:0000313" key="6">
    <source>
        <dbReference type="Proteomes" id="UP001244787"/>
    </source>
</evidence>
<dbReference type="SMART" id="SM00342">
    <property type="entry name" value="HTH_ARAC"/>
    <property type="match status" value="1"/>
</dbReference>
<evidence type="ECO:0000256" key="3">
    <source>
        <dbReference type="ARBA" id="ARBA00023163"/>
    </source>
</evidence>
<dbReference type="Pfam" id="PF12833">
    <property type="entry name" value="HTH_18"/>
    <property type="match status" value="1"/>
</dbReference>
<keyword evidence="1" id="KW-0805">Transcription regulation</keyword>
<dbReference type="PANTHER" id="PTHR43280:SF28">
    <property type="entry name" value="HTH-TYPE TRANSCRIPTIONAL ACTIVATOR RHAS"/>
    <property type="match status" value="1"/>
</dbReference>
<dbReference type="RefSeq" id="WP_290254029.1">
    <property type="nucleotide sequence ID" value="NZ_JAUGQQ010000003.1"/>
</dbReference>
<dbReference type="SUPFAM" id="SSF46689">
    <property type="entry name" value="Homeodomain-like"/>
    <property type="match status" value="1"/>
</dbReference>
<gene>
    <name evidence="5" type="ORF">QRD02_06040</name>
</gene>
<dbReference type="Proteomes" id="UP001244787">
    <property type="component" value="Unassembled WGS sequence"/>
</dbReference>
<evidence type="ECO:0000256" key="1">
    <source>
        <dbReference type="ARBA" id="ARBA00023015"/>
    </source>
</evidence>
<evidence type="ECO:0000313" key="5">
    <source>
        <dbReference type="EMBL" id="MDN3723935.1"/>
    </source>
</evidence>
<reference evidence="5 6" key="1">
    <citation type="submission" date="2023-06" db="EMBL/GenBank/DDBJ databases">
        <authorList>
            <person name="Ye Y.-Q."/>
            <person name="Du Z.-J."/>
        </authorList>
    </citation>
    <scope>NUCLEOTIDE SEQUENCE [LARGE SCALE GENOMIC DNA]</scope>
    <source>
        <strain evidence="5 6">SDUM287046</strain>
    </source>
</reference>
<keyword evidence="6" id="KW-1185">Reference proteome</keyword>
<dbReference type="EMBL" id="JAUGQQ010000003">
    <property type="protein sequence ID" value="MDN3723935.1"/>
    <property type="molecule type" value="Genomic_DNA"/>
</dbReference>
<sequence length="185" mass="20940">MKVKLKNMVCDRCKIVLKQELKQAGIDILSLELGELIVMDEASVSRSVLKEIAERNGFEVIDSKTSVLVENIKTTLIKKVESLTGLNEKMSTFLSNELNVDYAVISKTFSASTGITVEKYLIKLKVEKTKELLQMGNKTFSEIAYSLDYNSGSHLAKQFKNMTGMSMTQYRKLQKWNRRTLDGIV</sequence>
<dbReference type="Gene3D" id="1.10.10.60">
    <property type="entry name" value="Homeodomain-like"/>
    <property type="match status" value="1"/>
</dbReference>
<comment type="caution">
    <text evidence="5">The sequence shown here is derived from an EMBL/GenBank/DDBJ whole genome shotgun (WGS) entry which is preliminary data.</text>
</comment>
<dbReference type="InterPro" id="IPR018060">
    <property type="entry name" value="HTH_AraC"/>
</dbReference>
<protein>
    <submittedName>
        <fullName evidence="5">Helix-turn-helix transcriptional regulator</fullName>
    </submittedName>
</protein>
<keyword evidence="3" id="KW-0804">Transcription</keyword>
<dbReference type="PANTHER" id="PTHR43280">
    <property type="entry name" value="ARAC-FAMILY TRANSCRIPTIONAL REGULATOR"/>
    <property type="match status" value="1"/>
</dbReference>
<proteinExistence type="predicted"/>
<keyword evidence="2" id="KW-0238">DNA-binding</keyword>
<feature type="domain" description="HTH araC/xylS-type" evidence="4">
    <location>
        <begin position="94"/>
        <end position="173"/>
    </location>
</feature>
<evidence type="ECO:0000259" key="4">
    <source>
        <dbReference type="PROSITE" id="PS01124"/>
    </source>
</evidence>
<organism evidence="5 6">
    <name type="scientific">Aequorivita aurantiaca</name>
    <dbReference type="NCBI Taxonomy" id="3053356"/>
    <lineage>
        <taxon>Bacteria</taxon>
        <taxon>Pseudomonadati</taxon>
        <taxon>Bacteroidota</taxon>
        <taxon>Flavobacteriia</taxon>
        <taxon>Flavobacteriales</taxon>
        <taxon>Flavobacteriaceae</taxon>
        <taxon>Aequorivita</taxon>
    </lineage>
</organism>
<dbReference type="PROSITE" id="PS01124">
    <property type="entry name" value="HTH_ARAC_FAMILY_2"/>
    <property type="match status" value="1"/>
</dbReference>
<dbReference type="InterPro" id="IPR009057">
    <property type="entry name" value="Homeodomain-like_sf"/>
</dbReference>
<accession>A0ABT8DLB1</accession>